<accession>A0AAD4M9W8</accession>
<dbReference type="EMBL" id="WTXG01000003">
    <property type="protein sequence ID" value="KAI0306516.1"/>
    <property type="molecule type" value="Genomic_DNA"/>
</dbReference>
<sequence length="60" mass="7025">MPCYLLHFTFLLVRVGRIMQTYCFIIYSHFSLRTREWAHSPVLSCLVVVGTKVQSIMISM</sequence>
<dbReference type="Proteomes" id="UP001203297">
    <property type="component" value="Unassembled WGS sequence"/>
</dbReference>
<organism evidence="1 2">
    <name type="scientific">Multifurca ochricompacta</name>
    <dbReference type="NCBI Taxonomy" id="376703"/>
    <lineage>
        <taxon>Eukaryota</taxon>
        <taxon>Fungi</taxon>
        <taxon>Dikarya</taxon>
        <taxon>Basidiomycota</taxon>
        <taxon>Agaricomycotina</taxon>
        <taxon>Agaricomycetes</taxon>
        <taxon>Russulales</taxon>
        <taxon>Russulaceae</taxon>
        <taxon>Multifurca</taxon>
    </lineage>
</organism>
<gene>
    <name evidence="1" type="ORF">B0F90DRAFT_1690519</name>
</gene>
<comment type="caution">
    <text evidence="1">The sequence shown here is derived from an EMBL/GenBank/DDBJ whole genome shotgun (WGS) entry which is preliminary data.</text>
</comment>
<feature type="non-terminal residue" evidence="1">
    <location>
        <position position="60"/>
    </location>
</feature>
<evidence type="ECO:0000313" key="1">
    <source>
        <dbReference type="EMBL" id="KAI0306516.1"/>
    </source>
</evidence>
<dbReference type="AlphaFoldDB" id="A0AAD4M9W8"/>
<evidence type="ECO:0000313" key="2">
    <source>
        <dbReference type="Proteomes" id="UP001203297"/>
    </source>
</evidence>
<keyword evidence="2" id="KW-1185">Reference proteome</keyword>
<proteinExistence type="predicted"/>
<name>A0AAD4M9W8_9AGAM</name>
<reference evidence="1" key="1">
    <citation type="journal article" date="2022" name="New Phytol.">
        <title>Evolutionary transition to the ectomycorrhizal habit in the genomes of a hyperdiverse lineage of mushroom-forming fungi.</title>
        <authorList>
            <person name="Looney B."/>
            <person name="Miyauchi S."/>
            <person name="Morin E."/>
            <person name="Drula E."/>
            <person name="Courty P.E."/>
            <person name="Kohler A."/>
            <person name="Kuo A."/>
            <person name="LaButti K."/>
            <person name="Pangilinan J."/>
            <person name="Lipzen A."/>
            <person name="Riley R."/>
            <person name="Andreopoulos W."/>
            <person name="He G."/>
            <person name="Johnson J."/>
            <person name="Nolan M."/>
            <person name="Tritt A."/>
            <person name="Barry K.W."/>
            <person name="Grigoriev I.V."/>
            <person name="Nagy L.G."/>
            <person name="Hibbett D."/>
            <person name="Henrissat B."/>
            <person name="Matheny P.B."/>
            <person name="Labbe J."/>
            <person name="Martin F.M."/>
        </authorList>
    </citation>
    <scope>NUCLEOTIDE SEQUENCE</scope>
    <source>
        <strain evidence="1">BPL690</strain>
    </source>
</reference>
<protein>
    <submittedName>
        <fullName evidence="1">Uncharacterized protein</fullName>
    </submittedName>
</protein>